<gene>
    <name evidence="1" type="ORF">Golax_015404</name>
</gene>
<dbReference type="Proteomes" id="UP000593574">
    <property type="component" value="Unassembled WGS sequence"/>
</dbReference>
<organism evidence="1 2">
    <name type="scientific">Gossypium laxum</name>
    <dbReference type="NCBI Taxonomy" id="34288"/>
    <lineage>
        <taxon>Eukaryota</taxon>
        <taxon>Viridiplantae</taxon>
        <taxon>Streptophyta</taxon>
        <taxon>Embryophyta</taxon>
        <taxon>Tracheophyta</taxon>
        <taxon>Spermatophyta</taxon>
        <taxon>Magnoliopsida</taxon>
        <taxon>eudicotyledons</taxon>
        <taxon>Gunneridae</taxon>
        <taxon>Pentapetalae</taxon>
        <taxon>rosids</taxon>
        <taxon>malvids</taxon>
        <taxon>Malvales</taxon>
        <taxon>Malvaceae</taxon>
        <taxon>Malvoideae</taxon>
        <taxon>Gossypium</taxon>
    </lineage>
</organism>
<accession>A0A7J8ZZ39</accession>
<protein>
    <submittedName>
        <fullName evidence="1">Uncharacterized protein</fullName>
    </submittedName>
</protein>
<proteinExistence type="predicted"/>
<evidence type="ECO:0000313" key="1">
    <source>
        <dbReference type="EMBL" id="MBA0716584.1"/>
    </source>
</evidence>
<keyword evidence="2" id="KW-1185">Reference proteome</keyword>
<evidence type="ECO:0000313" key="2">
    <source>
        <dbReference type="Proteomes" id="UP000593574"/>
    </source>
</evidence>
<reference evidence="1 2" key="1">
    <citation type="journal article" date="2019" name="Genome Biol. Evol.">
        <title>Insights into the evolution of the New World diploid cottons (Gossypium, subgenus Houzingenia) based on genome sequencing.</title>
        <authorList>
            <person name="Grover C.E."/>
            <person name="Arick M.A. 2nd"/>
            <person name="Thrash A."/>
            <person name="Conover J.L."/>
            <person name="Sanders W.S."/>
            <person name="Peterson D.G."/>
            <person name="Frelichowski J.E."/>
            <person name="Scheffler J.A."/>
            <person name="Scheffler B.E."/>
            <person name="Wendel J.F."/>
        </authorList>
    </citation>
    <scope>NUCLEOTIDE SEQUENCE [LARGE SCALE GENOMIC DNA]</scope>
    <source>
        <strain evidence="1">4</strain>
        <tissue evidence="1">Leaf</tissue>
    </source>
</reference>
<dbReference type="AlphaFoldDB" id="A0A7J8ZZ39"/>
<dbReference type="EMBL" id="JABEZV010000007">
    <property type="protein sequence ID" value="MBA0716584.1"/>
    <property type="molecule type" value="Genomic_DNA"/>
</dbReference>
<name>A0A7J8ZZ39_9ROSI</name>
<sequence length="156" mass="18156">MTNIRELEIRGAFNIEDFYTEELGKNPPIVQSRYLHSFLIINGEGRIDPRHLTHLLSSCNSIFKLSLDVEVSYLKMLELHEEAFIGKEMFCCGQAFANLESLSLKKLNNLESGKWVKESCLLFSDWRIQKCRQLKNLPDGLKFIATLQELKMDNEW</sequence>
<comment type="caution">
    <text evidence="1">The sequence shown here is derived from an EMBL/GenBank/DDBJ whole genome shotgun (WGS) entry which is preliminary data.</text>
</comment>